<dbReference type="EC" id="6.1.1.9" evidence="12"/>
<evidence type="ECO:0000259" key="14">
    <source>
        <dbReference type="Pfam" id="PF08264"/>
    </source>
</evidence>
<comment type="subcellular location">
    <subcellularLocation>
        <location evidence="1 12">Cytoplasm</location>
    </subcellularLocation>
</comment>
<dbReference type="CDD" id="cd00817">
    <property type="entry name" value="ValRS_core"/>
    <property type="match status" value="1"/>
</dbReference>
<evidence type="ECO:0000256" key="4">
    <source>
        <dbReference type="ARBA" id="ARBA00022598"/>
    </source>
</evidence>
<dbReference type="InterPro" id="IPR033705">
    <property type="entry name" value="Anticodon_Ia_Val"/>
</dbReference>
<dbReference type="GO" id="GO:0005524">
    <property type="term" value="F:ATP binding"/>
    <property type="evidence" value="ECO:0007669"/>
    <property type="project" value="UniProtKB-UniRule"/>
</dbReference>
<keyword evidence="8 12" id="KW-0175">Coiled coil</keyword>
<dbReference type="NCBIfam" id="NF004349">
    <property type="entry name" value="PRK05729.1"/>
    <property type="match status" value="1"/>
</dbReference>
<dbReference type="Gene3D" id="1.10.730.10">
    <property type="entry name" value="Isoleucyl-tRNA Synthetase, Domain 1"/>
    <property type="match status" value="1"/>
</dbReference>
<dbReference type="Gene3D" id="3.90.740.10">
    <property type="entry name" value="Valyl/Leucyl/Isoleucyl-tRNA synthetase, editing domain"/>
    <property type="match status" value="1"/>
</dbReference>
<comment type="subunit">
    <text evidence="2 12">Monomer.</text>
</comment>
<reference evidence="16" key="1">
    <citation type="submission" date="2021-09" db="EMBL/GenBank/DDBJ databases">
        <title>Fulvivirga sp. isolated from coastal sediment.</title>
        <authorList>
            <person name="Yu H."/>
        </authorList>
    </citation>
    <scope>NUCLEOTIDE SEQUENCE</scope>
    <source>
        <strain evidence="16">1062</strain>
    </source>
</reference>
<accession>A0A9X1HKG3</accession>
<evidence type="ECO:0000256" key="12">
    <source>
        <dbReference type="HAMAP-Rule" id="MF_02004"/>
    </source>
</evidence>
<comment type="domain">
    <text evidence="12">ValRS has two distinct active sites: one for aminoacylation and one for editing. The misactivated threonine is translocated from the active site to the editing site.</text>
</comment>
<dbReference type="FunFam" id="3.90.740.10:FF:000015">
    <property type="entry name" value="Valine--tRNA ligase"/>
    <property type="match status" value="1"/>
</dbReference>
<proteinExistence type="inferred from homology"/>
<dbReference type="PROSITE" id="PS00178">
    <property type="entry name" value="AA_TRNA_LIGASE_I"/>
    <property type="match status" value="1"/>
</dbReference>
<dbReference type="InterPro" id="IPR009008">
    <property type="entry name" value="Val/Leu/Ile-tRNA-synth_edit"/>
</dbReference>
<evidence type="ECO:0000259" key="13">
    <source>
        <dbReference type="Pfam" id="PF00133"/>
    </source>
</evidence>
<dbReference type="FunFam" id="1.10.287.380:FF:000001">
    <property type="entry name" value="Valine--tRNA ligase"/>
    <property type="match status" value="1"/>
</dbReference>
<dbReference type="InterPro" id="IPR013155">
    <property type="entry name" value="M/V/L/I-tRNA-synth_anticd-bd"/>
</dbReference>
<evidence type="ECO:0000256" key="2">
    <source>
        <dbReference type="ARBA" id="ARBA00011245"/>
    </source>
</evidence>
<dbReference type="Proteomes" id="UP001139409">
    <property type="component" value="Unassembled WGS sequence"/>
</dbReference>
<dbReference type="SUPFAM" id="SSF50677">
    <property type="entry name" value="ValRS/IleRS/LeuRS editing domain"/>
    <property type="match status" value="1"/>
</dbReference>
<keyword evidence="5 12" id="KW-0547">Nucleotide-binding</keyword>
<keyword evidence="9 12" id="KW-0030">Aminoacyl-tRNA synthetase</keyword>
<name>A0A9X1HKG3_9BACT</name>
<dbReference type="GO" id="GO:0002161">
    <property type="term" value="F:aminoacyl-tRNA deacylase activity"/>
    <property type="evidence" value="ECO:0007669"/>
    <property type="project" value="InterPro"/>
</dbReference>
<dbReference type="InterPro" id="IPR019499">
    <property type="entry name" value="Val-tRNA_synth_tRNA-bd"/>
</dbReference>
<dbReference type="SUPFAM" id="SSF46589">
    <property type="entry name" value="tRNA-binding arm"/>
    <property type="match status" value="1"/>
</dbReference>
<dbReference type="InterPro" id="IPR037118">
    <property type="entry name" value="Val-tRNA_synth_C_sf"/>
</dbReference>
<evidence type="ECO:0000259" key="15">
    <source>
        <dbReference type="Pfam" id="PF10458"/>
    </source>
</evidence>
<evidence type="ECO:0000256" key="7">
    <source>
        <dbReference type="ARBA" id="ARBA00022917"/>
    </source>
</evidence>
<dbReference type="FunFam" id="3.40.50.620:FF:000032">
    <property type="entry name" value="Valine--tRNA ligase"/>
    <property type="match status" value="1"/>
</dbReference>
<dbReference type="AlphaFoldDB" id="A0A9X1HKG3"/>
<comment type="catalytic activity">
    <reaction evidence="10 12">
        <text>tRNA(Val) + L-valine + ATP = L-valyl-tRNA(Val) + AMP + diphosphate</text>
        <dbReference type="Rhea" id="RHEA:10704"/>
        <dbReference type="Rhea" id="RHEA-COMP:9672"/>
        <dbReference type="Rhea" id="RHEA-COMP:9708"/>
        <dbReference type="ChEBI" id="CHEBI:30616"/>
        <dbReference type="ChEBI" id="CHEBI:33019"/>
        <dbReference type="ChEBI" id="CHEBI:57762"/>
        <dbReference type="ChEBI" id="CHEBI:78442"/>
        <dbReference type="ChEBI" id="CHEBI:78537"/>
        <dbReference type="ChEBI" id="CHEBI:456215"/>
        <dbReference type="EC" id="6.1.1.9"/>
    </reaction>
</comment>
<dbReference type="InterPro" id="IPR014729">
    <property type="entry name" value="Rossmann-like_a/b/a_fold"/>
</dbReference>
<dbReference type="SUPFAM" id="SSF47323">
    <property type="entry name" value="Anticodon-binding domain of a subclass of class I aminoacyl-tRNA synthetases"/>
    <property type="match status" value="1"/>
</dbReference>
<sequence length="878" mass="101587">MALSTKYDPSEVEDKWYKYWLDQDFFHSEPNPEKEPYTIVIPPPNVTGVLHMGHMLNNTIQDVLIRKARMEGKEACWVPGTDHASIATEAKVVAMLKEKGIEKNSISREEFLEHAWEWKEKYGGIILQQLRKLGASCDWARTRFTMEETLSKAVIGVFTDLYNKGLIYRGIRMVNWDPVGKTALSDDEVIHREVQSKLYYLKYFIEGSDDYVTIATTRPETILGDTAVCVHPEDKRYHHLKGKRVVVPLINRSVPVIQDEYVSMEFGTGCLKITPAHDINDYELGIKHNLESIDILNDDGTLNEKAQLYIGEDRFVVRKKIAKELEASGHLDKVEDYVNNVGFSERTDAVIEPKLSMQWFLKMDEITKPALKNVMDDTIQLIPPKFKNTYRHWMENVRDWCISRQLWWGQQIPAYYLPNGKFVVAETPEKALELAREITPGLLMDDLRQDEDVLDTWFSSWLWPITVFDGFEDPDNEDISYYYPTNDLVTAPEILFFWVARMIIAGYEYRGDKPFRNVYLTGIVRDKQGRKMSKSLGNSPDPLELIREYGADGVRTGMLFSSPAGNDLLFDVKLCEQGRNFANKIWNAFRLVKGWQVDDNIDDDDVNLTSIAWFEARFHQALEEMEDHFSKFRISDALMTVYKLIWNDFCSWYLEMVKPPFGEPVDRKTYEATVGFFEQLLKVLHPFMPFITEELYHELRERTDKNDCIIVAEWPRSAHYDTSLLNAADITFELITQIRNLRNSQGISPKESFELYVQTDHFDQYIPFSSVVMKLANLSDFQPTEEPMDEASSFVLNGDSFFIPMGGLVDVEKEIDELKKELDYTRGFLKSVDGKLRNERFVNNAPEKVVEMERQKKADAEAKISAIEARLEALSGRG</sequence>
<evidence type="ECO:0000313" key="16">
    <source>
        <dbReference type="EMBL" id="MCA6073869.1"/>
    </source>
</evidence>
<comment type="similarity">
    <text evidence="11 12">Belongs to the class-I aminoacyl-tRNA synthetase family. ValS type 1 subfamily.</text>
</comment>
<dbReference type="Pfam" id="PF08264">
    <property type="entry name" value="Anticodon_1"/>
    <property type="match status" value="1"/>
</dbReference>
<feature type="short sequence motif" description="'KMSKS' region" evidence="12">
    <location>
        <begin position="531"/>
        <end position="535"/>
    </location>
</feature>
<evidence type="ECO:0000256" key="11">
    <source>
        <dbReference type="ARBA" id="ARBA00060830"/>
    </source>
</evidence>
<dbReference type="Pfam" id="PF00133">
    <property type="entry name" value="tRNA-synt_1"/>
    <property type="match status" value="1"/>
</dbReference>
<dbReference type="PANTHER" id="PTHR11946">
    <property type="entry name" value="VALYL-TRNA SYNTHETASES"/>
    <property type="match status" value="1"/>
</dbReference>
<feature type="binding site" evidence="12">
    <location>
        <position position="534"/>
    </location>
    <ligand>
        <name>ATP</name>
        <dbReference type="ChEBI" id="CHEBI:30616"/>
    </ligand>
</feature>
<dbReference type="Gene3D" id="1.10.287.380">
    <property type="entry name" value="Valyl-tRNA synthetase, C-terminal domain"/>
    <property type="match status" value="1"/>
</dbReference>
<comment type="domain">
    <text evidence="12">The C-terminal coiled-coil domain is crucial for aminoacylation activity.</text>
</comment>
<evidence type="ECO:0000256" key="3">
    <source>
        <dbReference type="ARBA" id="ARBA00022490"/>
    </source>
</evidence>
<dbReference type="NCBIfam" id="TIGR00422">
    <property type="entry name" value="valS"/>
    <property type="match status" value="1"/>
</dbReference>
<evidence type="ECO:0000313" key="17">
    <source>
        <dbReference type="Proteomes" id="UP001139409"/>
    </source>
</evidence>
<gene>
    <name evidence="12" type="primary">valS</name>
    <name evidence="16" type="ORF">LDX50_03265</name>
</gene>
<dbReference type="InterPro" id="IPR010978">
    <property type="entry name" value="tRNA-bd_arm"/>
</dbReference>
<dbReference type="PRINTS" id="PR00986">
    <property type="entry name" value="TRNASYNTHVAL"/>
</dbReference>
<dbReference type="Gene3D" id="3.40.50.620">
    <property type="entry name" value="HUPs"/>
    <property type="match status" value="2"/>
</dbReference>
<evidence type="ECO:0000256" key="1">
    <source>
        <dbReference type="ARBA" id="ARBA00004496"/>
    </source>
</evidence>
<evidence type="ECO:0000256" key="8">
    <source>
        <dbReference type="ARBA" id="ARBA00023054"/>
    </source>
</evidence>
<dbReference type="InterPro" id="IPR009080">
    <property type="entry name" value="tRNAsynth_Ia_anticodon-bd"/>
</dbReference>
<dbReference type="EMBL" id="JAIXNE010000001">
    <property type="protein sequence ID" value="MCA6073869.1"/>
    <property type="molecule type" value="Genomic_DNA"/>
</dbReference>
<evidence type="ECO:0000256" key="5">
    <source>
        <dbReference type="ARBA" id="ARBA00022741"/>
    </source>
</evidence>
<dbReference type="SUPFAM" id="SSF52374">
    <property type="entry name" value="Nucleotidylyl transferase"/>
    <property type="match status" value="1"/>
</dbReference>
<keyword evidence="4 12" id="KW-0436">Ligase</keyword>
<dbReference type="InterPro" id="IPR002300">
    <property type="entry name" value="aa-tRNA-synth_Ia"/>
</dbReference>
<comment type="function">
    <text evidence="12">Catalyzes the attachment of valine to tRNA(Val). As ValRS can inadvertently accommodate and process structurally similar amino acids such as threonine, to avoid such errors, it has a 'posttransfer' editing activity that hydrolyzes mischarged Thr-tRNA(Val) in a tRNA-dependent manner.</text>
</comment>
<dbReference type="InterPro" id="IPR002303">
    <property type="entry name" value="Valyl-tRNA_ligase"/>
</dbReference>
<dbReference type="Pfam" id="PF10458">
    <property type="entry name" value="Val_tRNA-synt_C"/>
    <property type="match status" value="1"/>
</dbReference>
<feature type="domain" description="Valyl-tRNA synthetase tRNA-binding arm" evidence="15">
    <location>
        <begin position="810"/>
        <end position="874"/>
    </location>
</feature>
<dbReference type="GO" id="GO:0005829">
    <property type="term" value="C:cytosol"/>
    <property type="evidence" value="ECO:0007669"/>
    <property type="project" value="TreeGrafter"/>
</dbReference>
<feature type="coiled-coil region" evidence="12">
    <location>
        <begin position="850"/>
        <end position="877"/>
    </location>
</feature>
<dbReference type="InterPro" id="IPR001412">
    <property type="entry name" value="aa-tRNA-synth_I_CS"/>
</dbReference>
<feature type="short sequence motif" description="'HIGH' region" evidence="12">
    <location>
        <begin position="44"/>
        <end position="54"/>
    </location>
</feature>
<dbReference type="RefSeq" id="WP_225696979.1">
    <property type="nucleotide sequence ID" value="NZ_JAIXNE010000001.1"/>
</dbReference>
<keyword evidence="3 12" id="KW-0963">Cytoplasm</keyword>
<dbReference type="HAMAP" id="MF_02004">
    <property type="entry name" value="Val_tRNA_synth_type1"/>
    <property type="match status" value="1"/>
</dbReference>
<protein>
    <recommendedName>
        <fullName evidence="12">Valine--tRNA ligase</fullName>
        <ecNumber evidence="12">6.1.1.9</ecNumber>
    </recommendedName>
    <alternativeName>
        <fullName evidence="12">Valyl-tRNA synthetase</fullName>
        <shortName evidence="12">ValRS</shortName>
    </alternativeName>
</protein>
<keyword evidence="17" id="KW-1185">Reference proteome</keyword>
<comment type="caution">
    <text evidence="16">The sequence shown here is derived from an EMBL/GenBank/DDBJ whole genome shotgun (WGS) entry which is preliminary data.</text>
</comment>
<dbReference type="CDD" id="cd07962">
    <property type="entry name" value="Anticodon_Ia_Val"/>
    <property type="match status" value="1"/>
</dbReference>
<organism evidence="16 17">
    <name type="scientific">Fulvivirga sedimenti</name>
    <dbReference type="NCBI Taxonomy" id="2879465"/>
    <lineage>
        <taxon>Bacteria</taxon>
        <taxon>Pseudomonadati</taxon>
        <taxon>Bacteroidota</taxon>
        <taxon>Cytophagia</taxon>
        <taxon>Cytophagales</taxon>
        <taxon>Fulvivirgaceae</taxon>
        <taxon>Fulvivirga</taxon>
    </lineage>
</organism>
<dbReference type="GO" id="GO:0004832">
    <property type="term" value="F:valine-tRNA ligase activity"/>
    <property type="evidence" value="ECO:0007669"/>
    <property type="project" value="UniProtKB-UniRule"/>
</dbReference>
<keyword evidence="6 12" id="KW-0067">ATP-binding</keyword>
<dbReference type="GO" id="GO:0006438">
    <property type="term" value="P:valyl-tRNA aminoacylation"/>
    <property type="evidence" value="ECO:0007669"/>
    <property type="project" value="UniProtKB-UniRule"/>
</dbReference>
<evidence type="ECO:0000256" key="9">
    <source>
        <dbReference type="ARBA" id="ARBA00023146"/>
    </source>
</evidence>
<feature type="domain" description="Aminoacyl-tRNA synthetase class Ia" evidence="13">
    <location>
        <begin position="15"/>
        <end position="569"/>
    </location>
</feature>
<keyword evidence="7 12" id="KW-0648">Protein biosynthesis</keyword>
<feature type="domain" description="Methionyl/Valyl/Leucyl/Isoleucyl-tRNA synthetase anticodon-binding" evidence="14">
    <location>
        <begin position="613"/>
        <end position="753"/>
    </location>
</feature>
<evidence type="ECO:0000256" key="10">
    <source>
        <dbReference type="ARBA" id="ARBA00047552"/>
    </source>
</evidence>
<dbReference type="PANTHER" id="PTHR11946:SF109">
    <property type="entry name" value="VALINE--TRNA LIGASE"/>
    <property type="match status" value="1"/>
</dbReference>
<evidence type="ECO:0000256" key="6">
    <source>
        <dbReference type="ARBA" id="ARBA00022840"/>
    </source>
</evidence>